<evidence type="ECO:0000256" key="1">
    <source>
        <dbReference type="SAM" id="Phobius"/>
    </source>
</evidence>
<organism evidence="3 4">
    <name type="scientific">Microlunatus ginsengisoli</name>
    <dbReference type="NCBI Taxonomy" id="363863"/>
    <lineage>
        <taxon>Bacteria</taxon>
        <taxon>Bacillati</taxon>
        <taxon>Actinomycetota</taxon>
        <taxon>Actinomycetes</taxon>
        <taxon>Propionibacteriales</taxon>
        <taxon>Propionibacteriaceae</taxon>
        <taxon>Microlunatus</taxon>
    </lineage>
</organism>
<feature type="transmembrane region" description="Helical" evidence="1">
    <location>
        <begin position="40"/>
        <end position="58"/>
    </location>
</feature>
<comment type="caution">
    <text evidence="3">The sequence shown here is derived from an EMBL/GenBank/DDBJ whole genome shotgun (WGS) entry which is preliminary data.</text>
</comment>
<feature type="transmembrane region" description="Helical" evidence="1">
    <location>
        <begin position="12"/>
        <end position="33"/>
    </location>
</feature>
<gene>
    <name evidence="3" type="ORF">GCM10022236_19310</name>
</gene>
<feature type="domain" description="DUF2231" evidence="2">
    <location>
        <begin position="6"/>
        <end position="152"/>
    </location>
</feature>
<keyword evidence="4" id="KW-1185">Reference proteome</keyword>
<feature type="transmembrane region" description="Helical" evidence="1">
    <location>
        <begin position="115"/>
        <end position="137"/>
    </location>
</feature>
<evidence type="ECO:0000313" key="3">
    <source>
        <dbReference type="EMBL" id="GAA3617310.1"/>
    </source>
</evidence>
<dbReference type="Proteomes" id="UP001501490">
    <property type="component" value="Unassembled WGS sequence"/>
</dbReference>
<name>A0ABP6ZQN2_9ACTN</name>
<evidence type="ECO:0000259" key="2">
    <source>
        <dbReference type="Pfam" id="PF09990"/>
    </source>
</evidence>
<keyword evidence="1" id="KW-0472">Membrane</keyword>
<feature type="transmembrane region" description="Helical" evidence="1">
    <location>
        <begin position="86"/>
        <end position="103"/>
    </location>
</feature>
<reference evidence="4" key="1">
    <citation type="journal article" date="2019" name="Int. J. Syst. Evol. Microbiol.">
        <title>The Global Catalogue of Microorganisms (GCM) 10K type strain sequencing project: providing services to taxonomists for standard genome sequencing and annotation.</title>
        <authorList>
            <consortium name="The Broad Institute Genomics Platform"/>
            <consortium name="The Broad Institute Genome Sequencing Center for Infectious Disease"/>
            <person name="Wu L."/>
            <person name="Ma J."/>
        </authorList>
    </citation>
    <scope>NUCLEOTIDE SEQUENCE [LARGE SCALE GENOMIC DNA]</scope>
    <source>
        <strain evidence="4">JCM 16929</strain>
    </source>
</reference>
<dbReference type="InterPro" id="IPR019251">
    <property type="entry name" value="DUF2231_TM"/>
</dbReference>
<dbReference type="RefSeq" id="WP_344803830.1">
    <property type="nucleotide sequence ID" value="NZ_BAABAB010000014.1"/>
</dbReference>
<keyword evidence="1" id="KW-1133">Transmembrane helix</keyword>
<keyword evidence="1" id="KW-0812">Transmembrane</keyword>
<dbReference type="Pfam" id="PF09990">
    <property type="entry name" value="DUF2231"/>
    <property type="match status" value="1"/>
</dbReference>
<accession>A0ABP6ZQN2</accession>
<evidence type="ECO:0000313" key="4">
    <source>
        <dbReference type="Proteomes" id="UP001501490"/>
    </source>
</evidence>
<protein>
    <recommendedName>
        <fullName evidence="2">DUF2231 domain-containing protein</fullName>
    </recommendedName>
</protein>
<dbReference type="EMBL" id="BAABAB010000014">
    <property type="protein sequence ID" value="GAA3617310.1"/>
    <property type="molecule type" value="Genomic_DNA"/>
</dbReference>
<proteinExistence type="predicted"/>
<sequence length="155" mass="16231">MITIFGLPLHPLIVHATVVIVPTAAIAVLAYVVWPRFRGWLGWGVVALAAAALLLVPLTTQSGEQLEHQLGRSALIERHAQLADSLLPWVIALLVGAIGTYLWRPGAPRLTRGAVLPRWLIGLALVVAVVAALGTLVDVVLVGHSGATAAWSGVG</sequence>